<evidence type="ECO:0000313" key="2">
    <source>
        <dbReference type="Proteomes" id="UP000224567"/>
    </source>
</evidence>
<accession>A0A2G2WIJ4</accession>
<keyword evidence="2" id="KW-1185">Reference proteome</keyword>
<dbReference type="Proteomes" id="UP000224567">
    <property type="component" value="Unassembled WGS sequence"/>
</dbReference>
<dbReference type="OrthoDB" id="1294391at2759"/>
<dbReference type="Gene3D" id="2.40.50.140">
    <property type="entry name" value="Nucleic acid-binding proteins"/>
    <property type="match status" value="1"/>
</dbReference>
<comment type="caution">
    <text evidence="1">The sequence shown here is derived from an EMBL/GenBank/DDBJ whole genome shotgun (WGS) entry which is preliminary data.</text>
</comment>
<dbReference type="SUPFAM" id="SSF50249">
    <property type="entry name" value="Nucleic acid-binding proteins"/>
    <property type="match status" value="1"/>
</dbReference>
<reference evidence="2" key="2">
    <citation type="journal article" date="2017" name="J. Anim. Genet.">
        <title>Multiple reference genome sequences of hot pepper reveal the massive evolution of plant disease resistance genes by retroduplication.</title>
        <authorList>
            <person name="Kim S."/>
            <person name="Park J."/>
            <person name="Yeom S.-I."/>
            <person name="Kim Y.-M."/>
            <person name="Seo E."/>
            <person name="Kim K.-T."/>
            <person name="Kim M.-S."/>
            <person name="Lee J.M."/>
            <person name="Cheong K."/>
            <person name="Shin H.-S."/>
            <person name="Kim S.-B."/>
            <person name="Han K."/>
            <person name="Lee J."/>
            <person name="Park M."/>
            <person name="Lee H.-A."/>
            <person name="Lee H.-Y."/>
            <person name="Lee Y."/>
            <person name="Oh S."/>
            <person name="Lee J.H."/>
            <person name="Choi E."/>
            <person name="Choi E."/>
            <person name="Lee S.E."/>
            <person name="Jeon J."/>
            <person name="Kim H."/>
            <person name="Choi G."/>
            <person name="Song H."/>
            <person name="Lee J."/>
            <person name="Lee S.-C."/>
            <person name="Kwon J.-K."/>
            <person name="Lee H.-Y."/>
            <person name="Koo N."/>
            <person name="Hong Y."/>
            <person name="Kim R.W."/>
            <person name="Kang W.-H."/>
            <person name="Huh J.H."/>
            <person name="Kang B.-C."/>
            <person name="Yang T.-J."/>
            <person name="Lee Y.-H."/>
            <person name="Bennetzen J.L."/>
            <person name="Choi D."/>
        </authorList>
    </citation>
    <scope>NUCLEOTIDE SEQUENCE [LARGE SCALE GENOMIC DNA]</scope>
    <source>
        <strain evidence="2">cv. PBC81</strain>
    </source>
</reference>
<gene>
    <name evidence="1" type="ORF">CQW23_14211</name>
</gene>
<dbReference type="AlphaFoldDB" id="A0A2G2WIJ4"/>
<dbReference type="InterPro" id="IPR012340">
    <property type="entry name" value="NA-bd_OB-fold"/>
</dbReference>
<organism evidence="1 2">
    <name type="scientific">Capsicum baccatum</name>
    <name type="common">Peruvian pepper</name>
    <dbReference type="NCBI Taxonomy" id="33114"/>
    <lineage>
        <taxon>Eukaryota</taxon>
        <taxon>Viridiplantae</taxon>
        <taxon>Streptophyta</taxon>
        <taxon>Embryophyta</taxon>
        <taxon>Tracheophyta</taxon>
        <taxon>Spermatophyta</taxon>
        <taxon>Magnoliopsida</taxon>
        <taxon>eudicotyledons</taxon>
        <taxon>Gunneridae</taxon>
        <taxon>Pentapetalae</taxon>
        <taxon>asterids</taxon>
        <taxon>lamiids</taxon>
        <taxon>Solanales</taxon>
        <taxon>Solanaceae</taxon>
        <taxon>Solanoideae</taxon>
        <taxon>Capsiceae</taxon>
        <taxon>Capsicum</taxon>
    </lineage>
</organism>
<reference evidence="1 2" key="1">
    <citation type="journal article" date="2017" name="Genome Biol.">
        <title>New reference genome sequences of hot pepper reveal the massive evolution of plant disease-resistance genes by retroduplication.</title>
        <authorList>
            <person name="Kim S."/>
            <person name="Park J."/>
            <person name="Yeom S.I."/>
            <person name="Kim Y.M."/>
            <person name="Seo E."/>
            <person name="Kim K.T."/>
            <person name="Kim M.S."/>
            <person name="Lee J.M."/>
            <person name="Cheong K."/>
            <person name="Shin H.S."/>
            <person name="Kim S.B."/>
            <person name="Han K."/>
            <person name="Lee J."/>
            <person name="Park M."/>
            <person name="Lee H.A."/>
            <person name="Lee H.Y."/>
            <person name="Lee Y."/>
            <person name="Oh S."/>
            <person name="Lee J.H."/>
            <person name="Choi E."/>
            <person name="Choi E."/>
            <person name="Lee S.E."/>
            <person name="Jeon J."/>
            <person name="Kim H."/>
            <person name="Choi G."/>
            <person name="Song H."/>
            <person name="Lee J."/>
            <person name="Lee S.C."/>
            <person name="Kwon J.K."/>
            <person name="Lee H.Y."/>
            <person name="Koo N."/>
            <person name="Hong Y."/>
            <person name="Kim R.W."/>
            <person name="Kang W.H."/>
            <person name="Huh J.H."/>
            <person name="Kang B.C."/>
            <person name="Yang T.J."/>
            <person name="Lee Y.H."/>
            <person name="Bennetzen J.L."/>
            <person name="Choi D."/>
        </authorList>
    </citation>
    <scope>NUCLEOTIDE SEQUENCE [LARGE SCALE GENOMIC DNA]</scope>
    <source>
        <strain evidence="2">cv. PBC81</strain>
    </source>
</reference>
<dbReference type="STRING" id="33114.A0A2G2WIJ4"/>
<dbReference type="EMBL" id="MLFT02000006">
    <property type="protein sequence ID" value="PHT45053.1"/>
    <property type="molecule type" value="Genomic_DNA"/>
</dbReference>
<proteinExistence type="predicted"/>
<evidence type="ECO:0000313" key="1">
    <source>
        <dbReference type="EMBL" id="PHT45053.1"/>
    </source>
</evidence>
<sequence>MASGEIGSGRRSIGERYKLQVRVMDGTGFISLLLWDRNATKLIGKSATQLKGRVEETTDSDDDGAYPVVLNTILDKNALFKDSNPDNDLNTPTNTQSKRSLLEVESLSIEVEDDLNTQLSSTKLNKVVKKEKLA</sequence>
<evidence type="ECO:0008006" key="3">
    <source>
        <dbReference type="Google" id="ProtNLM"/>
    </source>
</evidence>
<name>A0A2G2WIJ4_CAPBA</name>
<protein>
    <recommendedName>
        <fullName evidence="3">Replication factor A C-terminal domain-containing protein</fullName>
    </recommendedName>
</protein>